<dbReference type="InterPro" id="IPR000246">
    <property type="entry name" value="Peptidase_T2"/>
</dbReference>
<evidence type="ECO:0000313" key="4">
    <source>
        <dbReference type="Proteomes" id="UP001053296"/>
    </source>
</evidence>
<accession>A0ABM7P8M8</accession>
<evidence type="ECO:0000256" key="1">
    <source>
        <dbReference type="ARBA" id="ARBA00000306"/>
    </source>
</evidence>
<reference evidence="3" key="1">
    <citation type="journal article" date="2022" name="Arch. Microbiol.">
        <title>Pseudodesulfovibrio sediminis sp. nov., a mesophilic and neutrophilic sulfate-reducing bacterium isolated from sediment of a brackish lake.</title>
        <authorList>
            <person name="Takahashi A."/>
            <person name="Kojima H."/>
            <person name="Watanabe M."/>
            <person name="Fukui M."/>
        </authorList>
    </citation>
    <scope>NUCLEOTIDE SEQUENCE</scope>
    <source>
        <strain evidence="3">SF6</strain>
    </source>
</reference>
<dbReference type="SUPFAM" id="SSF56235">
    <property type="entry name" value="N-terminal nucleophile aminohydrolases (Ntn hydrolases)"/>
    <property type="match status" value="1"/>
</dbReference>
<name>A0ABM7P8M8_9BACT</name>
<dbReference type="PANTHER" id="PTHR10188:SF6">
    <property type="entry name" value="N(4)-(BETA-N-ACETYLGLUCOSAMINYL)-L-ASPARAGINASE"/>
    <property type="match status" value="1"/>
</dbReference>
<evidence type="ECO:0000313" key="3">
    <source>
        <dbReference type="EMBL" id="BCS89383.1"/>
    </source>
</evidence>
<dbReference type="Pfam" id="PF01112">
    <property type="entry name" value="Asparaginase_2"/>
    <property type="match status" value="1"/>
</dbReference>
<keyword evidence="4" id="KW-1185">Reference proteome</keyword>
<dbReference type="EMBL" id="AP024485">
    <property type="protein sequence ID" value="BCS89383.1"/>
    <property type="molecule type" value="Genomic_DNA"/>
</dbReference>
<comment type="catalytic activity">
    <reaction evidence="2">
        <text>L-asparagine + H2O = L-aspartate + NH4(+)</text>
        <dbReference type="Rhea" id="RHEA:21016"/>
        <dbReference type="ChEBI" id="CHEBI:15377"/>
        <dbReference type="ChEBI" id="CHEBI:28938"/>
        <dbReference type="ChEBI" id="CHEBI:29991"/>
        <dbReference type="ChEBI" id="CHEBI:58048"/>
        <dbReference type="EC" id="3.5.1.1"/>
    </reaction>
</comment>
<comment type="catalytic activity">
    <reaction evidence="1">
        <text>Cleavage of a beta-linked Asp residue from the N-terminus of a polypeptide.</text>
        <dbReference type="EC" id="3.4.19.5"/>
    </reaction>
</comment>
<sequence>MEPRLIVHGGAWDIPDAFVDDHTAGVRTAVDTIYPLLKNGLSALDAVEQAVNILEADPTFDAGRGAFLNAKGDIELDALIMDGNTLDFGAVAAVANLLHPVSLARRVMTAKDFRFLVGEGAMQYARECGIAEVDPRELLTERELDLYEKIKNDESFSPIRAFSDAMPSDTVGAVAMDAEGNLACATSTGGTPGKHPGRVGDSPVIGSGGYADNQLGAASATGYGESILRVMLCKTACDFLRTDTPMQAAENSMDILKSRGHGYGGVIMISPEGHYGFAHNTPRMAFAYADDAGLTKTQIKKD</sequence>
<dbReference type="Proteomes" id="UP001053296">
    <property type="component" value="Chromosome"/>
</dbReference>
<dbReference type="InterPro" id="IPR029055">
    <property type="entry name" value="Ntn_hydrolases_N"/>
</dbReference>
<gene>
    <name evidence="3" type="ORF">PSDVSF_26250</name>
</gene>
<protein>
    <submittedName>
        <fullName evidence="3">Asparaginase</fullName>
    </submittedName>
</protein>
<dbReference type="InterPro" id="IPR033844">
    <property type="entry name" value="ASRGL1_meta"/>
</dbReference>
<organism evidence="3 4">
    <name type="scientific">Pseudodesulfovibrio sediminis</name>
    <dbReference type="NCBI Taxonomy" id="2810563"/>
    <lineage>
        <taxon>Bacteria</taxon>
        <taxon>Pseudomonadati</taxon>
        <taxon>Thermodesulfobacteriota</taxon>
        <taxon>Desulfovibrionia</taxon>
        <taxon>Desulfovibrionales</taxon>
        <taxon>Desulfovibrionaceae</taxon>
    </lineage>
</organism>
<proteinExistence type="predicted"/>
<dbReference type="PANTHER" id="PTHR10188">
    <property type="entry name" value="L-ASPARAGINASE"/>
    <property type="match status" value="1"/>
</dbReference>
<dbReference type="Gene3D" id="3.60.20.30">
    <property type="entry name" value="(Glycosyl)asparaginase"/>
    <property type="match status" value="1"/>
</dbReference>
<evidence type="ECO:0000256" key="2">
    <source>
        <dbReference type="ARBA" id="ARBA00049366"/>
    </source>
</evidence>
<dbReference type="CDD" id="cd04702">
    <property type="entry name" value="ASRGL1_like"/>
    <property type="match status" value="1"/>
</dbReference>
<dbReference type="RefSeq" id="WP_229591356.1">
    <property type="nucleotide sequence ID" value="NZ_AP024485.1"/>
</dbReference>